<comment type="caution">
    <text evidence="9">The sequence shown here is derived from an EMBL/GenBank/DDBJ whole genome shotgun (WGS) entry which is preliminary data.</text>
</comment>
<evidence type="ECO:0000256" key="1">
    <source>
        <dbReference type="ARBA" id="ARBA00004123"/>
    </source>
</evidence>
<dbReference type="Pfam" id="PF25795">
    <property type="entry name" value="TPR_XPO7"/>
    <property type="match status" value="1"/>
</dbReference>
<dbReference type="PANTHER" id="PTHR12596:SF8">
    <property type="entry name" value="RAN-BINDING PROTEIN 17"/>
    <property type="match status" value="1"/>
</dbReference>
<evidence type="ECO:0000256" key="2">
    <source>
        <dbReference type="ARBA" id="ARBA00004496"/>
    </source>
</evidence>
<keyword evidence="4" id="KW-0813">Transport</keyword>
<keyword evidence="10" id="KW-1185">Reference proteome</keyword>
<evidence type="ECO:0000256" key="4">
    <source>
        <dbReference type="ARBA" id="ARBA00022448"/>
    </source>
</evidence>
<organism evidence="9 10">
    <name type="scientific">Amazona guildingii</name>
    <dbReference type="NCBI Taxonomy" id="175529"/>
    <lineage>
        <taxon>Eukaryota</taxon>
        <taxon>Metazoa</taxon>
        <taxon>Chordata</taxon>
        <taxon>Craniata</taxon>
        <taxon>Vertebrata</taxon>
        <taxon>Euteleostomi</taxon>
        <taxon>Archelosauria</taxon>
        <taxon>Archosauria</taxon>
        <taxon>Dinosauria</taxon>
        <taxon>Saurischia</taxon>
        <taxon>Theropoda</taxon>
        <taxon>Coelurosauria</taxon>
        <taxon>Aves</taxon>
        <taxon>Neognathae</taxon>
        <taxon>Neoaves</taxon>
        <taxon>Telluraves</taxon>
        <taxon>Australaves</taxon>
        <taxon>Psittaciformes</taxon>
        <taxon>Psittacidae</taxon>
        <taxon>Amazona</taxon>
    </lineage>
</organism>
<evidence type="ECO:0000256" key="7">
    <source>
        <dbReference type="ARBA" id="ARBA00023242"/>
    </source>
</evidence>
<dbReference type="PANTHER" id="PTHR12596">
    <property type="entry name" value="EXPORTIN 4,7-RELATED"/>
    <property type="match status" value="1"/>
</dbReference>
<dbReference type="AlphaFoldDB" id="A0A7L0LWP8"/>
<keyword evidence="5" id="KW-0963">Cytoplasm</keyword>
<dbReference type="InterPro" id="IPR057947">
    <property type="entry name" value="TPR_XPO7/RBP17"/>
</dbReference>
<dbReference type="Proteomes" id="UP000531168">
    <property type="component" value="Unassembled WGS sequence"/>
</dbReference>
<evidence type="ECO:0000313" key="9">
    <source>
        <dbReference type="EMBL" id="NXK73058.1"/>
    </source>
</evidence>
<proteinExistence type="inferred from homology"/>
<dbReference type="GO" id="GO:0005643">
    <property type="term" value="C:nuclear pore"/>
    <property type="evidence" value="ECO:0007669"/>
    <property type="project" value="TreeGrafter"/>
</dbReference>
<dbReference type="InterPro" id="IPR044189">
    <property type="entry name" value="XPO4/7-like"/>
</dbReference>
<sequence length="156" mass="17854">RVFQLISLMDAQLPQSSNEKVELAVLWFLGQFYKTYVGDQLQPSSKSYTRVSEVLGITDDNHALETFMTKVVTNLKYWGRCEPVISRTLQFLNDLSVGYLLLKKLVKIEAVTFMLQNHTSKHFPFLGISDNSSLSDLRCQTVFYITLLHLLMVDLG</sequence>
<evidence type="ECO:0000256" key="5">
    <source>
        <dbReference type="ARBA" id="ARBA00022490"/>
    </source>
</evidence>
<comment type="subcellular location">
    <subcellularLocation>
        <location evidence="2">Cytoplasm</location>
    </subcellularLocation>
    <subcellularLocation>
        <location evidence="1">Nucleus</location>
    </subcellularLocation>
</comment>
<feature type="non-terminal residue" evidence="9">
    <location>
        <position position="1"/>
    </location>
</feature>
<keyword evidence="6" id="KW-0653">Protein transport</keyword>
<evidence type="ECO:0000259" key="8">
    <source>
        <dbReference type="Pfam" id="PF25795"/>
    </source>
</evidence>
<evidence type="ECO:0000313" key="10">
    <source>
        <dbReference type="Proteomes" id="UP000531168"/>
    </source>
</evidence>
<name>A0A7L0LWP8_9PSIT</name>
<comment type="similarity">
    <text evidence="3">Belongs to the exportin family.</text>
</comment>
<dbReference type="GO" id="GO:0005049">
    <property type="term" value="F:nuclear export signal receptor activity"/>
    <property type="evidence" value="ECO:0007669"/>
    <property type="project" value="InterPro"/>
</dbReference>
<dbReference type="EMBL" id="VXAR01001959">
    <property type="protein sequence ID" value="NXK73058.1"/>
    <property type="molecule type" value="Genomic_DNA"/>
</dbReference>
<dbReference type="GO" id="GO:0006611">
    <property type="term" value="P:protein export from nucleus"/>
    <property type="evidence" value="ECO:0007669"/>
    <property type="project" value="TreeGrafter"/>
</dbReference>
<dbReference type="GO" id="GO:0005737">
    <property type="term" value="C:cytoplasm"/>
    <property type="evidence" value="ECO:0007669"/>
    <property type="project" value="UniProtKB-SubCell"/>
</dbReference>
<gene>
    <name evidence="9" type="primary">Ranbp17</name>
    <name evidence="9" type="ORF">AMAGUI_R08020</name>
</gene>
<accession>A0A7L0LWP8</accession>
<reference evidence="9 10" key="1">
    <citation type="submission" date="2019-09" db="EMBL/GenBank/DDBJ databases">
        <title>Bird 10,000 Genomes (B10K) Project - Family phase.</title>
        <authorList>
            <person name="Zhang G."/>
        </authorList>
    </citation>
    <scope>NUCLEOTIDE SEQUENCE [LARGE SCALE GENOMIC DNA]</scope>
    <source>
        <strain evidence="9">B10K-DU-001-46</strain>
        <tissue evidence="9">Muscle</tissue>
    </source>
</reference>
<evidence type="ECO:0000256" key="6">
    <source>
        <dbReference type="ARBA" id="ARBA00022927"/>
    </source>
</evidence>
<evidence type="ECO:0000256" key="3">
    <source>
        <dbReference type="ARBA" id="ARBA00009466"/>
    </source>
</evidence>
<protein>
    <submittedName>
        <fullName evidence="9">RBP17 protein</fullName>
    </submittedName>
</protein>
<feature type="domain" description="Exportin-7/Ran-binding protein 17 TPR repeats" evidence="8">
    <location>
        <begin position="1"/>
        <end position="132"/>
    </location>
</feature>
<keyword evidence="7" id="KW-0539">Nucleus</keyword>
<feature type="non-terminal residue" evidence="9">
    <location>
        <position position="156"/>
    </location>
</feature>